<keyword evidence="1" id="KW-1133">Transmembrane helix</keyword>
<protein>
    <submittedName>
        <fullName evidence="2">Uncharacterized protein</fullName>
    </submittedName>
</protein>
<feature type="transmembrane region" description="Helical" evidence="1">
    <location>
        <begin position="20"/>
        <end position="46"/>
    </location>
</feature>
<evidence type="ECO:0000256" key="1">
    <source>
        <dbReference type="SAM" id="Phobius"/>
    </source>
</evidence>
<keyword evidence="1" id="KW-0472">Membrane</keyword>
<comment type="caution">
    <text evidence="2">The sequence shown here is derived from an EMBL/GenBank/DDBJ whole genome shotgun (WGS) entry which is preliminary data.</text>
</comment>
<evidence type="ECO:0000313" key="2">
    <source>
        <dbReference type="EMBL" id="NII41717.1"/>
    </source>
</evidence>
<gene>
    <name evidence="2" type="ORF">E9228_002364</name>
</gene>
<keyword evidence="1" id="KW-0812">Transmembrane</keyword>
<keyword evidence="3" id="KW-1185">Reference proteome</keyword>
<name>A0ABX0T880_9MICO</name>
<accession>A0ABX0T880</accession>
<organism evidence="2 3">
    <name type="scientific">Curtobacterium salicis</name>
    <dbReference type="NCBI Taxonomy" id="1779862"/>
    <lineage>
        <taxon>Bacteria</taxon>
        <taxon>Bacillati</taxon>
        <taxon>Actinomycetota</taxon>
        <taxon>Actinomycetes</taxon>
        <taxon>Micrococcales</taxon>
        <taxon>Microbacteriaceae</taxon>
        <taxon>Curtobacterium</taxon>
    </lineage>
</organism>
<dbReference type="EMBL" id="JAAOYO010000003">
    <property type="protein sequence ID" value="NII41717.1"/>
    <property type="molecule type" value="Genomic_DNA"/>
</dbReference>
<reference evidence="2 3" key="1">
    <citation type="submission" date="2020-03" db="EMBL/GenBank/DDBJ databases">
        <title>Above-ground endophytic microbial communities from plants in different locations in the United States.</title>
        <authorList>
            <person name="Frank C."/>
        </authorList>
    </citation>
    <scope>NUCLEOTIDE SEQUENCE [LARGE SCALE GENOMIC DNA]</scope>
    <source>
        <strain evidence="2 3">WW7</strain>
    </source>
</reference>
<dbReference type="RefSeq" id="WP_252727984.1">
    <property type="nucleotide sequence ID" value="NZ_JAAOYO010000003.1"/>
</dbReference>
<sequence length="74" mass="7590">MYPFVKKVAQQLGVHMTTGIFAKGVAKVVPVVGGVLSGGLTLATFLPMAKRLKKHLANLEVTTAGTPSAPDAAS</sequence>
<evidence type="ECO:0000313" key="3">
    <source>
        <dbReference type="Proteomes" id="UP001318300"/>
    </source>
</evidence>
<proteinExistence type="predicted"/>
<dbReference type="Proteomes" id="UP001318300">
    <property type="component" value="Unassembled WGS sequence"/>
</dbReference>